<feature type="compositionally biased region" description="Acidic residues" evidence="1">
    <location>
        <begin position="2340"/>
        <end position="2356"/>
    </location>
</feature>
<keyword evidence="3" id="KW-1185">Reference proteome</keyword>
<dbReference type="Proteomes" id="UP000075243">
    <property type="component" value="Unassembled WGS sequence"/>
</dbReference>
<feature type="compositionally biased region" description="Basic and acidic residues" evidence="1">
    <location>
        <begin position="1698"/>
        <end position="1711"/>
    </location>
</feature>
<feature type="region of interest" description="Disordered" evidence="1">
    <location>
        <begin position="1644"/>
        <end position="1665"/>
    </location>
</feature>
<feature type="region of interest" description="Disordered" evidence="1">
    <location>
        <begin position="283"/>
        <end position="305"/>
    </location>
</feature>
<feature type="region of interest" description="Disordered" evidence="1">
    <location>
        <begin position="1150"/>
        <end position="1170"/>
    </location>
</feature>
<feature type="compositionally biased region" description="Polar residues" evidence="1">
    <location>
        <begin position="1986"/>
        <end position="2002"/>
    </location>
</feature>
<feature type="region of interest" description="Disordered" evidence="1">
    <location>
        <begin position="907"/>
        <end position="929"/>
    </location>
</feature>
<feature type="region of interest" description="Disordered" evidence="1">
    <location>
        <begin position="1986"/>
        <end position="2034"/>
    </location>
</feature>
<feature type="region of interest" description="Disordered" evidence="1">
    <location>
        <begin position="2661"/>
        <end position="2686"/>
    </location>
</feature>
<feature type="compositionally biased region" description="Basic residues" evidence="1">
    <location>
        <begin position="3509"/>
        <end position="3521"/>
    </location>
</feature>
<dbReference type="EMBL" id="KQ483591">
    <property type="protein sequence ID" value="KYP45455.1"/>
    <property type="molecule type" value="Genomic_DNA"/>
</dbReference>
<feature type="compositionally biased region" description="Basic and acidic residues" evidence="1">
    <location>
        <begin position="994"/>
        <end position="1003"/>
    </location>
</feature>
<feature type="region of interest" description="Disordered" evidence="1">
    <location>
        <begin position="648"/>
        <end position="673"/>
    </location>
</feature>
<feature type="compositionally biased region" description="Basic and acidic residues" evidence="1">
    <location>
        <begin position="3462"/>
        <end position="3473"/>
    </location>
</feature>
<feature type="compositionally biased region" description="Polar residues" evidence="1">
    <location>
        <begin position="2471"/>
        <end position="2482"/>
    </location>
</feature>
<feature type="compositionally biased region" description="Basic and acidic residues" evidence="1">
    <location>
        <begin position="290"/>
        <end position="304"/>
    </location>
</feature>
<accession>A0A151RSD1</accession>
<feature type="region of interest" description="Disordered" evidence="1">
    <location>
        <begin position="2173"/>
        <end position="2238"/>
    </location>
</feature>
<feature type="compositionally biased region" description="Polar residues" evidence="1">
    <location>
        <begin position="2143"/>
        <end position="2153"/>
    </location>
</feature>
<dbReference type="Gramene" id="C.cajan_33111.t">
    <property type="protein sequence ID" value="C.cajan_33111.t"/>
    <property type="gene ID" value="C.cajan_33111"/>
</dbReference>
<feature type="region of interest" description="Disordered" evidence="1">
    <location>
        <begin position="1908"/>
        <end position="1949"/>
    </location>
</feature>
<feature type="region of interest" description="Disordered" evidence="1">
    <location>
        <begin position="1475"/>
        <end position="1515"/>
    </location>
</feature>
<feature type="compositionally biased region" description="Polar residues" evidence="1">
    <location>
        <begin position="2416"/>
        <end position="2425"/>
    </location>
</feature>
<feature type="compositionally biased region" description="Acidic residues" evidence="1">
    <location>
        <begin position="1160"/>
        <end position="1169"/>
    </location>
</feature>
<feature type="region of interest" description="Disordered" evidence="1">
    <location>
        <begin position="2449"/>
        <end position="2482"/>
    </location>
</feature>
<dbReference type="OMA" id="KAIIHVD"/>
<feature type="region of interest" description="Disordered" evidence="1">
    <location>
        <begin position="838"/>
        <end position="895"/>
    </location>
</feature>
<protein>
    <submittedName>
        <fullName evidence="2">Uncharacterized protein</fullName>
    </submittedName>
</protein>
<feature type="compositionally biased region" description="Basic and acidic residues" evidence="1">
    <location>
        <begin position="2006"/>
        <end position="2026"/>
    </location>
</feature>
<feature type="compositionally biased region" description="Basic and acidic residues" evidence="1">
    <location>
        <begin position="2195"/>
        <end position="2206"/>
    </location>
</feature>
<dbReference type="PANTHER" id="PTHR35511">
    <property type="entry name" value="A-KINASE ANCHOR-LIKE PROTEIN"/>
    <property type="match status" value="1"/>
</dbReference>
<proteinExistence type="predicted"/>
<feature type="compositionally biased region" description="Acidic residues" evidence="1">
    <location>
        <begin position="841"/>
        <end position="859"/>
    </location>
</feature>
<feature type="compositionally biased region" description="Basic and acidic residues" evidence="1">
    <location>
        <begin position="1475"/>
        <end position="1488"/>
    </location>
</feature>
<feature type="region of interest" description="Disordered" evidence="1">
    <location>
        <begin position="3380"/>
        <end position="3537"/>
    </location>
</feature>
<feature type="region of interest" description="Disordered" evidence="1">
    <location>
        <begin position="2393"/>
        <end position="2436"/>
    </location>
</feature>
<evidence type="ECO:0000313" key="3">
    <source>
        <dbReference type="Proteomes" id="UP000075243"/>
    </source>
</evidence>
<feature type="compositionally biased region" description="Basic and acidic residues" evidence="1">
    <location>
        <begin position="2119"/>
        <end position="2140"/>
    </location>
</feature>
<feature type="compositionally biased region" description="Basic and acidic residues" evidence="1">
    <location>
        <begin position="2361"/>
        <end position="2373"/>
    </location>
</feature>
<feature type="region of interest" description="Disordered" evidence="1">
    <location>
        <begin position="994"/>
        <end position="1105"/>
    </location>
</feature>
<evidence type="ECO:0000256" key="1">
    <source>
        <dbReference type="SAM" id="MobiDB-lite"/>
    </source>
</evidence>
<feature type="compositionally biased region" description="Basic and acidic residues" evidence="1">
    <location>
        <begin position="3419"/>
        <end position="3433"/>
    </location>
</feature>
<sequence>MLTRESSIKSNHDEEALEKIAESYSVDNSEIKNGGKIMPENAIIKEQENNQLEGSSMKRVITNFVTEGHVTSERTTKLSHDVDEHKTVKPHSIEDLQKKDTSEITLEETTDANQLTDAEIQKSETIVVSEDKAQQTLRTAISVRNEAVEESSQEEIHSEAELAAKYTKEMQKPQNEFNEEQEVLASKANEKLVTMDDGKFNQDEAKQIEDPPISNTAIECLPEEEVKPKFIPAIIQCATEQLKQQHKLDDNDPEVIENDKTCIPENELDKMPTIVEEPNQPETEANVSITKDKQADKQSEEHITSKSCTKLSYDMDEQKKEELHSIENLENKDTREIKLETTTDVKQLIDLVTQKSEIEGVPEDEALQSLPTIKSVGNEAVDECSPEEIPPETELSAMQNKEITLTELPHSNEVTTEINLINCAKEQEVSGSDAKEILVIKDDEKFIKEEAKWNEDPRKTQLPNTTTEIVQHDNISETIENDKNCILENELQKMSTILEELDQPGSEAKVGIVKEEQADNHLEGRVNQESSTKLSYDVDEHNKVDPHSENLENKDVNKITLEEHTDAKKLTIVGIEKSETKGVLQYEALQSLLIAVTVKNEAVDQSSQEEIQPETELAVASKEEITFTEQKHSDEVTTEISTNDTMEQEVLASDAKENPVIEEDDGKSDRKEAKWIENPIIAQLPNTATESLLEKDVKPKLSIPTNVQCDTIQLSQQQHEDIELEAFENDKSYIPENETDRMSTVVEEPNQPETKANVNIVKEQVDSQLQGHVTEESSTKLRYDADAQKTLELHSTENLKDASEITLAEATDAKQLTNMEIQKPKIEALQSLPTAVSVENEGVDESNQEEIQPEAELAGEMEINVEPRSESDEVPTEINLTHDTEEQEVPASHAKEKLVIKDYKKSNQEEEKWIEDPTKSQLPNSPIEMHIPGAVQCDTNQFSVQQKVNEDEYQAIENDKSCTSENEFDIKSTIVEETDQPESEANVSVVKELADNQSKEHVTSESSTKLNYEVDEQRTIESHSIENLENKDASEIKLEEATDAKQLTDMEIQKSESEGNPEVEALQSLPTVVSVRNEAHNESSQDEIQPNEVQTPQYEIDAKMEVPKVTAETNLAIDTMEQDVPKSDAKEKLVIKDDEKFDQEDAKWIEDPTEAKLPDTESESLVEEEVQPKLPTHVVVEHDTDQLSMQQKLDDAEFEANENDNSCIPENEFDIMSNVVEEPDQPQSMSNFNIVKEEQADNQSERHVTSESSTRLMYNVNEQKTEESHSVENLGNKDASEITLEGTIDAKQLTGVETQISETEESLSSNTYLLTLCIGQMELSAENEQKSECQHAAQNEEITFTEEPHSDEVIAKINLPNNTMNQEEVPTSIAKEKLVTEDDGKSDQEEKWVEDPTKALFPNPAIEKEVRFKFPYSAVVQHDTDNLSEQLKFDDESEVMENDNSCIPENELEIMSTVVEEPDLPETEGNISTLKEEQADNQSERHVTDSSTKLSYEDEQKTVQSRSIENSENRDATEITLEEATEAKQFTDVEIEKLETKFYLKTKGKIKRVPEEEAQQSLPTAVSIGHEAHNESSQDEIQLEAELESTTKENMEITLTKQTQTNEVTAETNITIDIEDQEVPKSEAKKKLVIEDDGKLDQEEEKLIEDPTIAQLPNTATEKEEVQPKLLIPAVVEHNTDQLSQKQKLDNDELEAIENDKSSKPENELDRMSTVVEEQDQTETEANVNIGKEEQADNQSQGHVTPKCSAKLSYDADEHNTIKPHSIENLENKDAHEITFEEATDAKQLTDLEIQKSEIEGVPEDEAIQSFPTAASVRNEAFDESSQEWIQPKAELVTTSRENKEITFTLLPHLEEATAEINLTKDTKERDEVPTSDAQEKLVFEDEGKSNQKEDNWIEEQTKAQLQNIATKKEEAQPNLPTPAVVQRDTDQLSQQQKLEDDESEMIENDKTCIAENELEKMLTIVEEPDKPETEAIVKIVKEEQANTQTEGHVTAESNTELSYDVNEKETVEPHSVENLENKDASEITLEEETDAKQLTDVEIQKSETKALTILLKPTYLVQEATDLSEGNEQKSESQLTAQKKEMSFTKKQHSEELTAEINPTNDTKEQEEVPASDAKVKLVIEGDGKSDHEEAKWIEDPTNAQLTNTATESLPKEEVQPKLPILAAVHHETHQLSQQQKLDNDESEAIDNDMSCRPENKHDRMSTVVEEPGQPETKANTSIVKEEHADNQSKEHVIAECGTKLSYDVDKEKTVEPHFIENLENKDASEITLEEATNAKQPTDVVMQKLEAKGVLEDEDLQSLPTTTSVGNDAVNESCQEEIQLEAELIMTYTKEEQIPQEEFDAEKDTPEEQEVPSSHTKEKVVIKGDENFDQMEAKGTEEATKMQLLNTEIEKEEVQPKLHNPAIVEDDTEQILQKQTLQDNESEAVDTADNDIPKIIIDKMSTVVEEPNKPETKPNVGIVKEEQADNQSEGSSMQSVTTNFAASEGHVTSKSSTKLSYDVDEQKMVKPQSIENLENKDASDITLEEVTNAKQLTDEIQKSEIEGLPHEEVQPKLATPVIAQGDTNQILPQHTLHKNEGEVVDNAKKCIPEKELDRMSIVVEEHDQPETKANVILVKEEQAYHQSEGSSKLSVITNHITAEEQVQSDSSTNFSYNVDEQKKEESHTVEHLENKDTSNITENKAKDAKQLLKVEGQKSETKGVPEDKVLQILPNKASVGNEAIDESSQEEERQLEVDFAVIFTKEVRKPQYEYDAEKDIPKEETCQLNAGNEQKSDSLPAVKNVENTFIKQPYSYGETAEIKSSNDTEEQENFPSSQVKEKLGIEDDGKFHGEEAKGIEEAAKMKLLISAIESLPKAEVQPKLPTPAIAQGDTDQILHQQTLQDDESEAIDNAKSCISENKLQRMCIVIEDPDQPEAMANISTVKEEQADHQSEASSMQSAITNYINAELVTSQSNTKLCYNVDEQKTVDAHTVSNLEIKDANNITAEEATDAIQLTEVDIQKSKIESVPEDKALQTLLSTASASIEEVDKSIRPTHTEAELAVTNTKEEQISENESEVIKEVSEYILKKALHLHKVTCQTSAGNEQKDELLPEQHSQESILTKHPNLEGETIEIKPTNETEELEKVPVSHMVERLEINDDGNSIQEEEKEMEKAVERQLLETVTESVPEDEAQTTIPESTIFKGEMIEGNVQEQTLMGEESAAIDNNSGTPENELEQMANVVETIDQHETMENVITKHINSEGTVTTKNSSKSTNDVEELEKALNSDSIDNSEINNGRKIIPEEESAMKETTGMKLQKPEIENVPEGKAISTSSSRPSLGVEIVEESIHEEIQKEAEPAVTNAKEVQRPDNDFVKNMEVLEAFDLHKASGNTCVENEKKAEVQSETKSQETLIIKNPNLEGLETAEASPSNDTNELEKETEIAKLRGVSESESADITEKTDTGNLENQEAETTQLSNTKDDEGGEEFEKISPSSSISVISRDSQDTDTKVSHKKSHGILSGVGSKVKHSISKVKKAITGKSSHQKTSSPKETK</sequence>
<feature type="region of interest" description="Disordered" evidence="1">
    <location>
        <begin position="1861"/>
        <end position="1896"/>
    </location>
</feature>
<feature type="region of interest" description="Disordered" evidence="1">
    <location>
        <begin position="2066"/>
        <end position="2159"/>
    </location>
</feature>
<feature type="region of interest" description="Disordered" evidence="1">
    <location>
        <begin position="1679"/>
        <end position="1746"/>
    </location>
</feature>
<feature type="compositionally biased region" description="Basic and acidic residues" evidence="1">
    <location>
        <begin position="2225"/>
        <end position="2238"/>
    </location>
</feature>
<evidence type="ECO:0000313" key="2">
    <source>
        <dbReference type="EMBL" id="KYP45455.1"/>
    </source>
</evidence>
<dbReference type="PANTHER" id="PTHR35511:SF2">
    <property type="entry name" value="A-KINASE ANCHOR-LIKE PROTEIN"/>
    <property type="match status" value="1"/>
</dbReference>
<dbReference type="STRING" id="3821.A0A151RSD1"/>
<gene>
    <name evidence="2" type="ORF">KK1_033026</name>
</gene>
<feature type="compositionally biased region" description="Basic and acidic residues" evidence="1">
    <location>
        <begin position="907"/>
        <end position="918"/>
    </location>
</feature>
<feature type="region of interest" description="Disordered" evidence="1">
    <location>
        <begin position="2336"/>
        <end position="2373"/>
    </location>
</feature>
<feature type="compositionally biased region" description="Basic and acidic residues" evidence="1">
    <location>
        <begin position="1015"/>
        <end position="1057"/>
    </location>
</feature>
<feature type="compositionally biased region" description="Basic and acidic residues" evidence="1">
    <location>
        <begin position="3380"/>
        <end position="3392"/>
    </location>
</feature>
<organism evidence="2 3">
    <name type="scientific">Cajanus cajan</name>
    <name type="common">Pigeon pea</name>
    <name type="synonym">Cajanus indicus</name>
    <dbReference type="NCBI Taxonomy" id="3821"/>
    <lineage>
        <taxon>Eukaryota</taxon>
        <taxon>Viridiplantae</taxon>
        <taxon>Streptophyta</taxon>
        <taxon>Embryophyta</taxon>
        <taxon>Tracheophyta</taxon>
        <taxon>Spermatophyta</taxon>
        <taxon>Magnoliopsida</taxon>
        <taxon>eudicotyledons</taxon>
        <taxon>Gunneridae</taxon>
        <taxon>Pentapetalae</taxon>
        <taxon>rosids</taxon>
        <taxon>fabids</taxon>
        <taxon>Fabales</taxon>
        <taxon>Fabaceae</taxon>
        <taxon>Papilionoideae</taxon>
        <taxon>50 kb inversion clade</taxon>
        <taxon>NPAAA clade</taxon>
        <taxon>indigoferoid/millettioid clade</taxon>
        <taxon>Phaseoleae</taxon>
        <taxon>Cajanus</taxon>
    </lineage>
</organism>
<feature type="region of interest" description="Disordered" evidence="1">
    <location>
        <begin position="20"/>
        <end position="40"/>
    </location>
</feature>
<feature type="compositionally biased region" description="Basic and acidic residues" evidence="1">
    <location>
        <begin position="1863"/>
        <end position="1896"/>
    </location>
</feature>
<feature type="compositionally biased region" description="Polar residues" evidence="1">
    <location>
        <begin position="1086"/>
        <end position="1097"/>
    </location>
</feature>
<feature type="compositionally biased region" description="Basic and acidic residues" evidence="1">
    <location>
        <begin position="1150"/>
        <end position="1159"/>
    </location>
</feature>
<feature type="compositionally biased region" description="Basic and acidic residues" evidence="1">
    <location>
        <begin position="2661"/>
        <end position="2678"/>
    </location>
</feature>
<name>A0A151RSD1_CAJCA</name>
<reference evidence="2" key="1">
    <citation type="journal article" date="2012" name="Nat. Biotechnol.">
        <title>Draft genome sequence of pigeonpea (Cajanus cajan), an orphan legume crop of resource-poor farmers.</title>
        <authorList>
            <person name="Varshney R.K."/>
            <person name="Chen W."/>
            <person name="Li Y."/>
            <person name="Bharti A.K."/>
            <person name="Saxena R.K."/>
            <person name="Schlueter J.A."/>
            <person name="Donoghue M.T."/>
            <person name="Azam S."/>
            <person name="Fan G."/>
            <person name="Whaley A.M."/>
            <person name="Farmer A.D."/>
            <person name="Sheridan J."/>
            <person name="Iwata A."/>
            <person name="Tuteja R."/>
            <person name="Penmetsa R.V."/>
            <person name="Wu W."/>
            <person name="Upadhyaya H.D."/>
            <person name="Yang S.P."/>
            <person name="Shah T."/>
            <person name="Saxena K.B."/>
            <person name="Michael T."/>
            <person name="McCombie W.R."/>
            <person name="Yang B."/>
            <person name="Zhang G."/>
            <person name="Yang H."/>
            <person name="Wang J."/>
            <person name="Spillane C."/>
            <person name="Cook D.R."/>
            <person name="May G.D."/>
            <person name="Xu X."/>
            <person name="Jackson S.A."/>
        </authorList>
    </citation>
    <scope>NUCLEOTIDE SEQUENCE [LARGE SCALE GENOMIC DNA]</scope>
</reference>
<feature type="compositionally biased region" description="Acidic residues" evidence="1">
    <location>
        <begin position="2426"/>
        <end position="2435"/>
    </location>
</feature>
<feature type="compositionally biased region" description="Low complexity" evidence="1">
    <location>
        <begin position="3474"/>
        <end position="3485"/>
    </location>
</feature>
<feature type="compositionally biased region" description="Basic and acidic residues" evidence="1">
    <location>
        <begin position="2083"/>
        <end position="2097"/>
    </location>
</feature>
<feature type="compositionally biased region" description="Polar residues" evidence="1">
    <location>
        <begin position="3446"/>
        <end position="3461"/>
    </location>
</feature>